<accession>A0A2S9CPD8</accession>
<dbReference type="Proteomes" id="UP000238325">
    <property type="component" value="Unassembled WGS sequence"/>
</dbReference>
<proteinExistence type="predicted"/>
<organism evidence="1 4">
    <name type="scientific">Chryseobacterium culicis</name>
    <dbReference type="NCBI Taxonomy" id="680127"/>
    <lineage>
        <taxon>Bacteria</taxon>
        <taxon>Pseudomonadati</taxon>
        <taxon>Bacteroidota</taxon>
        <taxon>Flavobacteriia</taxon>
        <taxon>Flavobacteriales</taxon>
        <taxon>Weeksellaceae</taxon>
        <taxon>Chryseobacterium group</taxon>
        <taxon>Chryseobacterium</taxon>
    </lineage>
</organism>
<dbReference type="OrthoDB" id="1332052at2"/>
<protein>
    <submittedName>
        <fullName evidence="1">Uncharacterized protein</fullName>
    </submittedName>
</protein>
<evidence type="ECO:0000313" key="3">
    <source>
        <dbReference type="Proteomes" id="UP000238325"/>
    </source>
</evidence>
<evidence type="ECO:0000313" key="2">
    <source>
        <dbReference type="EMBL" id="PRB88730.1"/>
    </source>
</evidence>
<gene>
    <name evidence="1" type="ORF">CQ022_16805</name>
    <name evidence="2" type="ORF">CQ033_15700</name>
</gene>
<evidence type="ECO:0000313" key="4">
    <source>
        <dbReference type="Proteomes" id="UP000238534"/>
    </source>
</evidence>
<dbReference type="AlphaFoldDB" id="A0A2S9CPD8"/>
<dbReference type="Proteomes" id="UP000238534">
    <property type="component" value="Unassembled WGS sequence"/>
</dbReference>
<keyword evidence="3" id="KW-1185">Reference proteome</keyword>
<evidence type="ECO:0000313" key="1">
    <source>
        <dbReference type="EMBL" id="PRB82355.1"/>
    </source>
</evidence>
<dbReference type="EMBL" id="PCPP01000003">
    <property type="protein sequence ID" value="PRB82355.1"/>
    <property type="molecule type" value="Genomic_DNA"/>
</dbReference>
<comment type="caution">
    <text evidence="1">The sequence shown here is derived from an EMBL/GenBank/DDBJ whole genome shotgun (WGS) entry which is preliminary data.</text>
</comment>
<name>A0A2S9CPD8_CHRCI</name>
<dbReference type="RefSeq" id="WP_105683481.1">
    <property type="nucleotide sequence ID" value="NZ_JBBGZD010000003.1"/>
</dbReference>
<dbReference type="EMBL" id="PCPH01000004">
    <property type="protein sequence ID" value="PRB88730.1"/>
    <property type="molecule type" value="Genomic_DNA"/>
</dbReference>
<sequence>MTTIKSIECSKDFATQAGFNASWGGSASPRYMLNTAANYATHSSKPKTIPRIKQLMTEGDIVVIYGVKDKYHIKGTFEDSTIGHCFVGLKKGGELHLFDGQTGEYVIYTNNDKARNFLQRGYPKRRVHFKNFGM</sequence>
<reference evidence="3 4" key="1">
    <citation type="submission" date="2017-09" db="EMBL/GenBank/DDBJ databases">
        <title>Genomic, metabolic, and phenotypic characteristics of bacterial isolates from the natural microbiome of the model nematode Caenorhabditis elegans.</title>
        <authorList>
            <person name="Zimmermann J."/>
            <person name="Obeng N."/>
            <person name="Yang W."/>
            <person name="Obeng O."/>
            <person name="Kissoyan K."/>
            <person name="Pees B."/>
            <person name="Dirksen P."/>
            <person name="Hoppner M."/>
            <person name="Franke A."/>
            <person name="Rosenstiel P."/>
            <person name="Leippe M."/>
            <person name="Dierking K."/>
            <person name="Kaleta C."/>
            <person name="Schulenburg H."/>
        </authorList>
    </citation>
    <scope>NUCLEOTIDE SEQUENCE [LARGE SCALE GENOMIC DNA]</scope>
    <source>
        <strain evidence="1 4">MYb25</strain>
        <strain evidence="2 3">MYb44</strain>
    </source>
</reference>